<evidence type="ECO:0000256" key="1">
    <source>
        <dbReference type="ARBA" id="ARBA00007274"/>
    </source>
</evidence>
<dbReference type="Proteomes" id="UP000799766">
    <property type="component" value="Unassembled WGS sequence"/>
</dbReference>
<proteinExistence type="inferred from homology"/>
<evidence type="ECO:0000313" key="4">
    <source>
        <dbReference type="EMBL" id="KAF2456556.1"/>
    </source>
</evidence>
<evidence type="ECO:0000313" key="5">
    <source>
        <dbReference type="Proteomes" id="UP000799766"/>
    </source>
</evidence>
<dbReference type="AlphaFoldDB" id="A0A6A6NXS8"/>
<dbReference type="Pfam" id="PF12464">
    <property type="entry name" value="Mac"/>
    <property type="match status" value="1"/>
</dbReference>
<dbReference type="GO" id="GO:0016407">
    <property type="term" value="F:acetyltransferase activity"/>
    <property type="evidence" value="ECO:0007669"/>
    <property type="project" value="InterPro"/>
</dbReference>
<dbReference type="EMBL" id="MU001683">
    <property type="protein sequence ID" value="KAF2456556.1"/>
    <property type="molecule type" value="Genomic_DNA"/>
</dbReference>
<evidence type="ECO:0000256" key="2">
    <source>
        <dbReference type="ARBA" id="ARBA00022679"/>
    </source>
</evidence>
<dbReference type="InterPro" id="IPR024688">
    <property type="entry name" value="Mac_dom"/>
</dbReference>
<feature type="domain" description="Maltose/galactoside acetyltransferase" evidence="3">
    <location>
        <begin position="12"/>
        <end position="59"/>
    </location>
</feature>
<gene>
    <name evidence="4" type="ORF">BDY21DRAFT_347538</name>
</gene>
<keyword evidence="2" id="KW-0808">Transferase</keyword>
<protein>
    <recommendedName>
        <fullName evidence="3">Maltose/galactoside acetyltransferase domain-containing protein</fullName>
    </recommendedName>
</protein>
<dbReference type="Gene3D" id="2.160.10.10">
    <property type="entry name" value="Hexapeptide repeat proteins"/>
    <property type="match status" value="1"/>
</dbReference>
<organism evidence="4 5">
    <name type="scientific">Lineolata rhizophorae</name>
    <dbReference type="NCBI Taxonomy" id="578093"/>
    <lineage>
        <taxon>Eukaryota</taxon>
        <taxon>Fungi</taxon>
        <taxon>Dikarya</taxon>
        <taxon>Ascomycota</taxon>
        <taxon>Pezizomycotina</taxon>
        <taxon>Dothideomycetes</taxon>
        <taxon>Dothideomycetes incertae sedis</taxon>
        <taxon>Lineolatales</taxon>
        <taxon>Lineolataceae</taxon>
        <taxon>Lineolata</taxon>
    </lineage>
</organism>
<reference evidence="4" key="1">
    <citation type="journal article" date="2020" name="Stud. Mycol.">
        <title>101 Dothideomycetes genomes: a test case for predicting lifestyles and emergence of pathogens.</title>
        <authorList>
            <person name="Haridas S."/>
            <person name="Albert R."/>
            <person name="Binder M."/>
            <person name="Bloem J."/>
            <person name="Labutti K."/>
            <person name="Salamov A."/>
            <person name="Andreopoulos B."/>
            <person name="Baker S."/>
            <person name="Barry K."/>
            <person name="Bills G."/>
            <person name="Bluhm B."/>
            <person name="Cannon C."/>
            <person name="Castanera R."/>
            <person name="Culley D."/>
            <person name="Daum C."/>
            <person name="Ezra D."/>
            <person name="Gonzalez J."/>
            <person name="Henrissat B."/>
            <person name="Kuo A."/>
            <person name="Liang C."/>
            <person name="Lipzen A."/>
            <person name="Lutzoni F."/>
            <person name="Magnuson J."/>
            <person name="Mondo S."/>
            <person name="Nolan M."/>
            <person name="Ohm R."/>
            <person name="Pangilinan J."/>
            <person name="Park H.-J."/>
            <person name="Ramirez L."/>
            <person name="Alfaro M."/>
            <person name="Sun H."/>
            <person name="Tritt A."/>
            <person name="Yoshinaga Y."/>
            <person name="Zwiers L.-H."/>
            <person name="Turgeon B."/>
            <person name="Goodwin S."/>
            <person name="Spatafora J."/>
            <person name="Crous P."/>
            <person name="Grigoriev I."/>
        </authorList>
    </citation>
    <scope>NUCLEOTIDE SEQUENCE</scope>
    <source>
        <strain evidence="4">ATCC 16933</strain>
    </source>
</reference>
<sequence length="59" mass="6871">MASGEDTMSENKRRMLRGELYHAFAPELVAERRRCAAACARFNDAGDVSRRRRLELWNE</sequence>
<dbReference type="OrthoDB" id="25818at2759"/>
<comment type="similarity">
    <text evidence="1">Belongs to the transferase hexapeptide repeat family.</text>
</comment>
<accession>A0A6A6NXS8</accession>
<keyword evidence="5" id="KW-1185">Reference proteome</keyword>
<evidence type="ECO:0000259" key="3">
    <source>
        <dbReference type="SMART" id="SM01266"/>
    </source>
</evidence>
<dbReference type="SMART" id="SM01266">
    <property type="entry name" value="Mac"/>
    <property type="match status" value="1"/>
</dbReference>
<name>A0A6A6NXS8_9PEZI</name>